<evidence type="ECO:0000313" key="9">
    <source>
        <dbReference type="EMBL" id="KOY84256.1"/>
    </source>
</evidence>
<dbReference type="AlphaFoldDB" id="A0A0M9DNW2"/>
<name>A0A0M9DNW2_9BACI</name>
<dbReference type="SUPFAM" id="SSF54001">
    <property type="entry name" value="Cysteine proteinases"/>
    <property type="match status" value="1"/>
</dbReference>
<dbReference type="PANTHER" id="PTHR47053">
    <property type="entry name" value="MUREIN DD-ENDOPEPTIDASE MEPH-RELATED"/>
    <property type="match status" value="1"/>
</dbReference>
<dbReference type="InterPro" id="IPR000064">
    <property type="entry name" value="NLP_P60_dom"/>
</dbReference>
<evidence type="ECO:0000313" key="10">
    <source>
        <dbReference type="Proteomes" id="UP000037977"/>
    </source>
</evidence>
<accession>A0A0M9DNW2</accession>
<dbReference type="GO" id="GO:0008234">
    <property type="term" value="F:cysteine-type peptidase activity"/>
    <property type="evidence" value="ECO:0007669"/>
    <property type="project" value="UniProtKB-KW"/>
</dbReference>
<dbReference type="EMBL" id="LGCI01000001">
    <property type="protein sequence ID" value="KOY84256.1"/>
    <property type="molecule type" value="Genomic_DNA"/>
</dbReference>
<dbReference type="PANTHER" id="PTHR47053:SF1">
    <property type="entry name" value="MUREIN DD-ENDOPEPTIDASE MEPH-RELATED"/>
    <property type="match status" value="1"/>
</dbReference>
<keyword evidence="3 6" id="KW-0732">Signal</keyword>
<dbReference type="OrthoDB" id="9813368at2"/>
<keyword evidence="4" id="KW-0378">Hydrolase</keyword>
<evidence type="ECO:0000256" key="2">
    <source>
        <dbReference type="ARBA" id="ARBA00022670"/>
    </source>
</evidence>
<gene>
    <name evidence="9" type="ORF">ADM90_00185</name>
</gene>
<feature type="domain" description="SLH" evidence="7">
    <location>
        <begin position="192"/>
        <end position="255"/>
    </location>
</feature>
<feature type="domain" description="NlpC/P60" evidence="8">
    <location>
        <begin position="26"/>
        <end position="149"/>
    </location>
</feature>
<dbReference type="Gene3D" id="3.90.1720.10">
    <property type="entry name" value="endopeptidase domain like (from Nostoc punctiforme)"/>
    <property type="match status" value="1"/>
</dbReference>
<evidence type="ECO:0000256" key="3">
    <source>
        <dbReference type="ARBA" id="ARBA00022729"/>
    </source>
</evidence>
<protein>
    <submittedName>
        <fullName evidence="9">Peptidase</fullName>
    </submittedName>
</protein>
<dbReference type="InterPro" id="IPR001119">
    <property type="entry name" value="SLH_dom"/>
</dbReference>
<dbReference type="InterPro" id="IPR051202">
    <property type="entry name" value="Peptidase_C40"/>
</dbReference>
<evidence type="ECO:0000256" key="6">
    <source>
        <dbReference type="SAM" id="SignalP"/>
    </source>
</evidence>
<dbReference type="Pfam" id="PF00395">
    <property type="entry name" value="SLH"/>
    <property type="match status" value="2"/>
</dbReference>
<organism evidence="9 10">
    <name type="scientific">Lysinibacillus macroides</name>
    <dbReference type="NCBI Taxonomy" id="33935"/>
    <lineage>
        <taxon>Bacteria</taxon>
        <taxon>Bacillati</taxon>
        <taxon>Bacillota</taxon>
        <taxon>Bacilli</taxon>
        <taxon>Bacillales</taxon>
        <taxon>Bacillaceae</taxon>
        <taxon>Lysinibacillus</taxon>
    </lineage>
</organism>
<dbReference type="PROSITE" id="PS51935">
    <property type="entry name" value="NLPC_P60"/>
    <property type="match status" value="1"/>
</dbReference>
<keyword evidence="2" id="KW-0645">Protease</keyword>
<feature type="signal peptide" evidence="6">
    <location>
        <begin position="1"/>
        <end position="26"/>
    </location>
</feature>
<dbReference type="GO" id="GO:0006508">
    <property type="term" value="P:proteolysis"/>
    <property type="evidence" value="ECO:0007669"/>
    <property type="project" value="UniProtKB-KW"/>
</dbReference>
<dbReference type="Pfam" id="PF00877">
    <property type="entry name" value="NLPC_P60"/>
    <property type="match status" value="1"/>
</dbReference>
<dbReference type="GeneID" id="29440674"/>
<comment type="similarity">
    <text evidence="1">Belongs to the peptidase C40 family.</text>
</comment>
<reference evidence="9 10" key="1">
    <citation type="submission" date="2015-07" db="EMBL/GenBank/DDBJ databases">
        <title>Genome sequencing project for genomic taxonomy and phylogenomics of Bacillus-like bacteria.</title>
        <authorList>
            <person name="Liu B."/>
            <person name="Wang J."/>
            <person name="Zhu Y."/>
            <person name="Liu G."/>
            <person name="Chen Q."/>
            <person name="Chen Z."/>
            <person name="Che J."/>
            <person name="Ge C."/>
            <person name="Shi H."/>
            <person name="Pan Z."/>
            <person name="Liu X."/>
        </authorList>
    </citation>
    <scope>NUCLEOTIDE SEQUENCE [LARGE SCALE GENOMIC DNA]</scope>
    <source>
        <strain evidence="9 10">DSM 54</strain>
    </source>
</reference>
<keyword evidence="5" id="KW-0788">Thiol protease</keyword>
<evidence type="ECO:0000259" key="8">
    <source>
        <dbReference type="PROSITE" id="PS51935"/>
    </source>
</evidence>
<feature type="domain" description="SLH" evidence="7">
    <location>
        <begin position="256"/>
        <end position="306"/>
    </location>
</feature>
<evidence type="ECO:0000259" key="7">
    <source>
        <dbReference type="PROSITE" id="PS51272"/>
    </source>
</evidence>
<keyword evidence="10" id="KW-1185">Reference proteome</keyword>
<dbReference type="PATRIC" id="fig|33935.3.peg.1660"/>
<dbReference type="InterPro" id="IPR038765">
    <property type="entry name" value="Papain-like_cys_pep_sf"/>
</dbReference>
<dbReference type="Proteomes" id="UP000037977">
    <property type="component" value="Unassembled WGS sequence"/>
</dbReference>
<dbReference type="STRING" id="33935.ADM90_00185"/>
<proteinExistence type="inferred from homology"/>
<dbReference type="PROSITE" id="PS51272">
    <property type="entry name" value="SLH"/>
    <property type="match status" value="2"/>
</dbReference>
<feature type="chain" id="PRO_5005834302" evidence="6">
    <location>
        <begin position="27"/>
        <end position="306"/>
    </location>
</feature>
<evidence type="ECO:0000256" key="1">
    <source>
        <dbReference type="ARBA" id="ARBA00007074"/>
    </source>
</evidence>
<comment type="caution">
    <text evidence="9">The sequence shown here is derived from an EMBL/GenBank/DDBJ whole genome shotgun (WGS) entry which is preliminary data.</text>
</comment>
<sequence length="306" mass="33114">MKKRWLLPVFASFVIFSGIGMNDAEAASVTDLTSTAKDYIGAPYKYGGNDINTGVDCSAYTKFIFSKLGISLERTSKDQYQQGTSVSKDSLKAGDLVFFNTSGNGISHVGIYIENGNFISATPSSGVRIDKLNDPYYWGSRYIGAKRIANFTTNEIAQAEVKGEEIDFSIYASRGAVAIQLAKALALDTSDTNSSFPDVKSSSEQAGAIVALKKLGIFNGDSNGKFNPNSPITRGQLAKVLVEAFDLEQQGEPKNFTDVTSTHWAKNFIAVLSSNKITQGKGDGTFGVNDKVTLNQLNIFIERLTR</sequence>
<dbReference type="RefSeq" id="WP_009374075.1">
    <property type="nucleotide sequence ID" value="NZ_CP065643.1"/>
</dbReference>
<evidence type="ECO:0000256" key="4">
    <source>
        <dbReference type="ARBA" id="ARBA00022801"/>
    </source>
</evidence>
<evidence type="ECO:0000256" key="5">
    <source>
        <dbReference type="ARBA" id="ARBA00022807"/>
    </source>
</evidence>